<accession>A0ABW4S9M0</accession>
<dbReference type="EMBL" id="JBHUGH010000037">
    <property type="protein sequence ID" value="MFD1914325.1"/>
    <property type="molecule type" value="Genomic_DNA"/>
</dbReference>
<reference evidence="5" key="1">
    <citation type="journal article" date="2019" name="Int. J. Syst. Evol. Microbiol.">
        <title>The Global Catalogue of Microorganisms (GCM) 10K type strain sequencing project: providing services to taxonomists for standard genome sequencing and annotation.</title>
        <authorList>
            <consortium name="The Broad Institute Genomics Platform"/>
            <consortium name="The Broad Institute Genome Sequencing Center for Infectious Disease"/>
            <person name="Wu L."/>
            <person name="Ma J."/>
        </authorList>
    </citation>
    <scope>NUCLEOTIDE SEQUENCE [LARGE SCALE GENOMIC DNA]</scope>
    <source>
        <strain evidence="5">CGMCC 4.7242</strain>
    </source>
</reference>
<sequence>MFPAKILRRAILAMVIALPAACGATVEQSESTALPVTRWDHRPEAELWTRAALDAVESHGAALPATLPADIETFCPGYASASEEDRAAFWVGLMSALARYESTWRPEAAGAGGRYRGLLQISPDTARNYGCAATGSGLYDGAANLSCAIRIASRQVSRTGVVAGRPGAWGGVAADWMPMRDASKRAEIARWTSSQNYCQRRA</sequence>
<evidence type="ECO:0000313" key="5">
    <source>
        <dbReference type="Proteomes" id="UP001597353"/>
    </source>
</evidence>
<evidence type="ECO:0000313" key="4">
    <source>
        <dbReference type="EMBL" id="MFD1914325.1"/>
    </source>
</evidence>
<dbReference type="Proteomes" id="UP001597353">
    <property type="component" value="Unassembled WGS sequence"/>
</dbReference>
<keyword evidence="2" id="KW-0732">Signal</keyword>
<name>A0ABW4S9M0_9RHOB</name>
<dbReference type="Gene3D" id="1.10.530.10">
    <property type="match status" value="1"/>
</dbReference>
<feature type="chain" id="PRO_5045615543" evidence="2">
    <location>
        <begin position="25"/>
        <end position="202"/>
    </location>
</feature>
<evidence type="ECO:0000259" key="3">
    <source>
        <dbReference type="Pfam" id="PF01464"/>
    </source>
</evidence>
<proteinExistence type="inferred from homology"/>
<dbReference type="InterPro" id="IPR023346">
    <property type="entry name" value="Lysozyme-like_dom_sf"/>
</dbReference>
<dbReference type="RefSeq" id="WP_390265594.1">
    <property type="nucleotide sequence ID" value="NZ_JBHUGH010000037.1"/>
</dbReference>
<comment type="caution">
    <text evidence="4">The sequence shown here is derived from an EMBL/GenBank/DDBJ whole genome shotgun (WGS) entry which is preliminary data.</text>
</comment>
<gene>
    <name evidence="4" type="ORF">ACFSGJ_19150</name>
</gene>
<dbReference type="SUPFAM" id="SSF53955">
    <property type="entry name" value="Lysozyme-like"/>
    <property type="match status" value="1"/>
</dbReference>
<dbReference type="InterPro" id="IPR008258">
    <property type="entry name" value="Transglycosylase_SLT_dom_1"/>
</dbReference>
<evidence type="ECO:0000256" key="2">
    <source>
        <dbReference type="SAM" id="SignalP"/>
    </source>
</evidence>
<protein>
    <submittedName>
        <fullName evidence="4">Transglycosylase SLT domain-containing protein</fullName>
    </submittedName>
</protein>
<evidence type="ECO:0000256" key="1">
    <source>
        <dbReference type="ARBA" id="ARBA00009387"/>
    </source>
</evidence>
<dbReference type="Pfam" id="PF01464">
    <property type="entry name" value="SLT"/>
    <property type="match status" value="1"/>
</dbReference>
<keyword evidence="5" id="KW-1185">Reference proteome</keyword>
<feature type="signal peptide" evidence="2">
    <location>
        <begin position="1"/>
        <end position="24"/>
    </location>
</feature>
<organism evidence="4 5">
    <name type="scientific">Halodurantibacterium flavum</name>
    <dbReference type="NCBI Taxonomy" id="1382802"/>
    <lineage>
        <taxon>Bacteria</taxon>
        <taxon>Pseudomonadati</taxon>
        <taxon>Pseudomonadota</taxon>
        <taxon>Alphaproteobacteria</taxon>
        <taxon>Rhodobacterales</taxon>
        <taxon>Paracoccaceae</taxon>
        <taxon>Halodurantibacterium</taxon>
    </lineage>
</organism>
<feature type="domain" description="Transglycosylase SLT" evidence="3">
    <location>
        <begin position="84"/>
        <end position="160"/>
    </location>
</feature>
<comment type="similarity">
    <text evidence="1">Belongs to the virb1 family.</text>
</comment>